<evidence type="ECO:0000256" key="1">
    <source>
        <dbReference type="SAM" id="Phobius"/>
    </source>
</evidence>
<protein>
    <submittedName>
        <fullName evidence="2">Uncharacterized protein</fullName>
    </submittedName>
</protein>
<feature type="transmembrane region" description="Helical" evidence="1">
    <location>
        <begin position="65"/>
        <end position="83"/>
    </location>
</feature>
<evidence type="ECO:0000313" key="2">
    <source>
        <dbReference type="EMBL" id="BAY84069.1"/>
    </source>
</evidence>
<keyword evidence="1" id="KW-0472">Membrane</keyword>
<dbReference type="AlphaFoldDB" id="A0A1Z4LS54"/>
<gene>
    <name evidence="2" type="ORF">NIES267_35650</name>
</gene>
<keyword evidence="1" id="KW-1133">Transmembrane helix</keyword>
<feature type="transmembrane region" description="Helical" evidence="1">
    <location>
        <begin position="38"/>
        <end position="59"/>
    </location>
</feature>
<dbReference type="EMBL" id="AP018227">
    <property type="protein sequence ID" value="BAY84069.1"/>
    <property type="molecule type" value="Genomic_DNA"/>
</dbReference>
<keyword evidence="3" id="KW-1185">Reference proteome</keyword>
<organism evidence="2 3">
    <name type="scientific">Calothrix parasitica NIES-267</name>
    <dbReference type="NCBI Taxonomy" id="1973488"/>
    <lineage>
        <taxon>Bacteria</taxon>
        <taxon>Bacillati</taxon>
        <taxon>Cyanobacteriota</taxon>
        <taxon>Cyanophyceae</taxon>
        <taxon>Nostocales</taxon>
        <taxon>Calotrichaceae</taxon>
        <taxon>Calothrix</taxon>
    </lineage>
</organism>
<evidence type="ECO:0000313" key="3">
    <source>
        <dbReference type="Proteomes" id="UP000218418"/>
    </source>
</evidence>
<sequence length="102" mass="12154">MLIERFACNHNFINVIAVKFKFHLNLYQAIYKNISCQIYKLFIVFPTHYSLLITHYSLLITRYSLIPFLPIIKMWLIATKIATNHTSINRQKSKLRRNTPLI</sequence>
<proteinExistence type="predicted"/>
<dbReference type="Proteomes" id="UP000218418">
    <property type="component" value="Chromosome"/>
</dbReference>
<name>A0A1Z4LS54_9CYAN</name>
<keyword evidence="1" id="KW-0812">Transmembrane</keyword>
<accession>A0A1Z4LS54</accession>
<reference evidence="2 3" key="1">
    <citation type="submission" date="2017-06" db="EMBL/GenBank/DDBJ databases">
        <title>Genome sequencing of cyanobaciteial culture collection at National Institute for Environmental Studies (NIES).</title>
        <authorList>
            <person name="Hirose Y."/>
            <person name="Shimura Y."/>
            <person name="Fujisawa T."/>
            <person name="Nakamura Y."/>
            <person name="Kawachi M."/>
        </authorList>
    </citation>
    <scope>NUCLEOTIDE SEQUENCE [LARGE SCALE GENOMIC DNA]</scope>
    <source>
        <strain evidence="2 3">NIES-267</strain>
    </source>
</reference>